<dbReference type="Pfam" id="PF23344">
    <property type="entry name" value="ZP-N"/>
    <property type="match status" value="1"/>
</dbReference>
<proteinExistence type="predicted"/>
<dbReference type="PANTHER" id="PTHR14002">
    <property type="entry name" value="ENDOGLIN/TGF-BETA RECEPTOR TYPE III"/>
    <property type="match status" value="1"/>
</dbReference>
<name>A0A9D3LZM1_ANGAN</name>
<feature type="domain" description="ZP" evidence="4">
    <location>
        <begin position="371"/>
        <end position="638"/>
    </location>
</feature>
<evidence type="ECO:0000256" key="2">
    <source>
        <dbReference type="ARBA" id="ARBA00023157"/>
    </source>
</evidence>
<dbReference type="InterPro" id="IPR001507">
    <property type="entry name" value="ZP_dom"/>
</dbReference>
<dbReference type="PANTHER" id="PTHR14002:SF43">
    <property type="entry name" value="DELTA-LIKE PROTEIN"/>
    <property type="match status" value="1"/>
</dbReference>
<dbReference type="Proteomes" id="UP001044222">
    <property type="component" value="Chromosome 11"/>
</dbReference>
<keyword evidence="6" id="KW-1185">Reference proteome</keyword>
<evidence type="ECO:0000259" key="4">
    <source>
        <dbReference type="PROSITE" id="PS51034"/>
    </source>
</evidence>
<dbReference type="EMBL" id="JAFIRN010000011">
    <property type="protein sequence ID" value="KAG5839930.1"/>
    <property type="molecule type" value="Genomic_DNA"/>
</dbReference>
<reference evidence="5" key="1">
    <citation type="submission" date="2021-01" db="EMBL/GenBank/DDBJ databases">
        <title>A chromosome-scale assembly of European eel, Anguilla anguilla.</title>
        <authorList>
            <person name="Henkel C."/>
            <person name="Jong-Raadsen S.A."/>
            <person name="Dufour S."/>
            <person name="Weltzien F.-A."/>
            <person name="Palstra A.P."/>
            <person name="Pelster B."/>
            <person name="Spaink H.P."/>
            <person name="Van Den Thillart G.E."/>
            <person name="Jansen H."/>
            <person name="Zahm M."/>
            <person name="Klopp C."/>
            <person name="Cedric C."/>
            <person name="Louis A."/>
            <person name="Berthelot C."/>
            <person name="Parey E."/>
            <person name="Roest Crollius H."/>
            <person name="Montfort J."/>
            <person name="Robinson-Rechavi M."/>
            <person name="Bucao C."/>
            <person name="Bouchez O."/>
            <person name="Gislard M."/>
            <person name="Lluch J."/>
            <person name="Milhes M."/>
            <person name="Lampietro C."/>
            <person name="Lopez Roques C."/>
            <person name="Donnadieu C."/>
            <person name="Braasch I."/>
            <person name="Desvignes T."/>
            <person name="Postlethwait J."/>
            <person name="Bobe J."/>
            <person name="Guiguen Y."/>
            <person name="Dirks R."/>
        </authorList>
    </citation>
    <scope>NUCLEOTIDE SEQUENCE</scope>
    <source>
        <strain evidence="5">Tag_6206</strain>
        <tissue evidence="5">Liver</tissue>
    </source>
</reference>
<evidence type="ECO:0000313" key="5">
    <source>
        <dbReference type="EMBL" id="KAG5839930.1"/>
    </source>
</evidence>
<organism evidence="5 6">
    <name type="scientific">Anguilla anguilla</name>
    <name type="common">European freshwater eel</name>
    <name type="synonym">Muraena anguilla</name>
    <dbReference type="NCBI Taxonomy" id="7936"/>
    <lineage>
        <taxon>Eukaryota</taxon>
        <taxon>Metazoa</taxon>
        <taxon>Chordata</taxon>
        <taxon>Craniata</taxon>
        <taxon>Vertebrata</taxon>
        <taxon>Euteleostomi</taxon>
        <taxon>Actinopterygii</taxon>
        <taxon>Neopterygii</taxon>
        <taxon>Teleostei</taxon>
        <taxon>Anguilliformes</taxon>
        <taxon>Anguillidae</taxon>
        <taxon>Anguilla</taxon>
    </lineage>
</organism>
<gene>
    <name evidence="5" type="ORF">ANANG_G00210530</name>
</gene>
<dbReference type="InterPro" id="IPR055356">
    <property type="entry name" value="ZP-N"/>
</dbReference>
<sequence length="706" mass="76319">MSGLSQQALQRSLCPGERLDVGLGRSGGPGTRPNNPACEASPLGAVVTLEPLDHGGTQEVMAHTSVLVPEPCPSRLEVACEGTDCNTHVTSDPISGQYPSPGWCLWQWQSVVPFRHTSRQILGSTDVVLSSWADLSVRPDNQKVNQPPTAALLPPLRVSVNCFQKFNLSVKDLDGDRVRCRYGNAEREECQICSRHEFLQLDEISCVLVYNGLGETGQYIVELMVEDFLNDTNGENRALSSIPLQLSLTVGEAASCQALPKFTERTPAGGAQFTVLPYDEVDFTVEALPPSGRVSEIAIVGPPGLFASALERGEPGSLASVNTAWLRSPNELPRLLPVCFTANTQSLQSEIRCVWIKQKPVDSLPRGTVLLCGSAEMNFSFPISAVPGLPLSDLRLNDPSCPVSHNDTHVTGRVSLAGCGTKATHSGSELVYTNTLRTPPPAQPISRLPSLELQLSCRFPAARPGPRYRMGPVDAEETFGRPAFWMEFHRPGTGPRQRDPGPPAEERAGPPPLLRHPSGPGRAEGVLLRGVADRRLQEDVPSGAGRVSVTAFWRGLPFESVPFAAQNGVRRCGRTAFDRCVTGNSVQKKDTRRDTVKIYRIDLNSVVTQKNTMYVECAVLLCIAMLPSQKCPDECRSSGTRSLVSSVSTHTHRIRSGAVYVGDGKAPATTAKTTTKTTKSRAPERSFLVVGVALGVVRMLLQTLLL</sequence>
<protein>
    <recommendedName>
        <fullName evidence="4">ZP domain-containing protein</fullName>
    </recommendedName>
</protein>
<evidence type="ECO:0000256" key="3">
    <source>
        <dbReference type="SAM" id="MobiDB-lite"/>
    </source>
</evidence>
<accession>A0A9D3LZM1</accession>
<feature type="region of interest" description="Disordered" evidence="3">
    <location>
        <begin position="488"/>
        <end position="523"/>
    </location>
</feature>
<comment type="caution">
    <text evidence="5">The sequence shown here is derived from an EMBL/GenBank/DDBJ whole genome shotgun (WGS) entry which is preliminary data.</text>
</comment>
<dbReference type="PROSITE" id="PS51034">
    <property type="entry name" value="ZP_2"/>
    <property type="match status" value="1"/>
</dbReference>
<evidence type="ECO:0000256" key="1">
    <source>
        <dbReference type="ARBA" id="ARBA00022729"/>
    </source>
</evidence>
<keyword evidence="2" id="KW-1015">Disulfide bond</keyword>
<feature type="compositionally biased region" description="Basic and acidic residues" evidence="3">
    <location>
        <begin position="496"/>
        <end position="508"/>
    </location>
</feature>
<dbReference type="AlphaFoldDB" id="A0A9D3LZM1"/>
<dbReference type="Gene3D" id="2.60.40.3210">
    <property type="entry name" value="Zona pellucida, ZP-N domain"/>
    <property type="match status" value="1"/>
</dbReference>
<keyword evidence="1" id="KW-0732">Signal</keyword>
<evidence type="ECO:0000313" key="6">
    <source>
        <dbReference type="Proteomes" id="UP001044222"/>
    </source>
</evidence>